<evidence type="ECO:0000313" key="2">
    <source>
        <dbReference type="Proteomes" id="UP000027135"/>
    </source>
</evidence>
<sequence>MTVVAAAAMEVAVAMEVADVIAHITVTPATMILVTMTPATTILVTMTPVTMISVTVTPANTIPATVIPATTASTMTTHHMTLEEMMVATVAQKQRRKGGREKYSTKNRIVALSYEVVCTVCHLIITIKK</sequence>
<proteinExistence type="predicted"/>
<name>A0A067QG46_ZOONE</name>
<protein>
    <submittedName>
        <fullName evidence="1">Uncharacterized protein</fullName>
    </submittedName>
</protein>
<accession>A0A067QG46</accession>
<dbReference type="EMBL" id="KK853521">
    <property type="protein sequence ID" value="KDR07012.1"/>
    <property type="molecule type" value="Genomic_DNA"/>
</dbReference>
<dbReference type="InParanoid" id="A0A067QG46"/>
<keyword evidence="2" id="KW-1185">Reference proteome</keyword>
<evidence type="ECO:0000313" key="1">
    <source>
        <dbReference type="EMBL" id="KDR07012.1"/>
    </source>
</evidence>
<dbReference type="AlphaFoldDB" id="A0A067QG46"/>
<gene>
    <name evidence="1" type="ORF">L798_03268</name>
</gene>
<dbReference type="Proteomes" id="UP000027135">
    <property type="component" value="Unassembled WGS sequence"/>
</dbReference>
<organism evidence="1 2">
    <name type="scientific">Zootermopsis nevadensis</name>
    <name type="common">Dampwood termite</name>
    <dbReference type="NCBI Taxonomy" id="136037"/>
    <lineage>
        <taxon>Eukaryota</taxon>
        <taxon>Metazoa</taxon>
        <taxon>Ecdysozoa</taxon>
        <taxon>Arthropoda</taxon>
        <taxon>Hexapoda</taxon>
        <taxon>Insecta</taxon>
        <taxon>Pterygota</taxon>
        <taxon>Neoptera</taxon>
        <taxon>Polyneoptera</taxon>
        <taxon>Dictyoptera</taxon>
        <taxon>Blattodea</taxon>
        <taxon>Blattoidea</taxon>
        <taxon>Termitoidae</taxon>
        <taxon>Termopsidae</taxon>
        <taxon>Zootermopsis</taxon>
    </lineage>
</organism>
<reference evidence="1 2" key="1">
    <citation type="journal article" date="2014" name="Nat. Commun.">
        <title>Molecular traces of alternative social organization in a termite genome.</title>
        <authorList>
            <person name="Terrapon N."/>
            <person name="Li C."/>
            <person name="Robertson H.M."/>
            <person name="Ji L."/>
            <person name="Meng X."/>
            <person name="Booth W."/>
            <person name="Chen Z."/>
            <person name="Childers C.P."/>
            <person name="Glastad K.M."/>
            <person name="Gokhale K."/>
            <person name="Gowin J."/>
            <person name="Gronenberg W."/>
            <person name="Hermansen R.A."/>
            <person name="Hu H."/>
            <person name="Hunt B.G."/>
            <person name="Huylmans A.K."/>
            <person name="Khalil S.M."/>
            <person name="Mitchell R.D."/>
            <person name="Munoz-Torres M.C."/>
            <person name="Mustard J.A."/>
            <person name="Pan H."/>
            <person name="Reese J.T."/>
            <person name="Scharf M.E."/>
            <person name="Sun F."/>
            <person name="Vogel H."/>
            <person name="Xiao J."/>
            <person name="Yang W."/>
            <person name="Yang Z."/>
            <person name="Yang Z."/>
            <person name="Zhou J."/>
            <person name="Zhu J."/>
            <person name="Brent C.S."/>
            <person name="Elsik C.G."/>
            <person name="Goodisman M.A."/>
            <person name="Liberles D.A."/>
            <person name="Roe R.M."/>
            <person name="Vargo E.L."/>
            <person name="Vilcinskas A."/>
            <person name="Wang J."/>
            <person name="Bornberg-Bauer E."/>
            <person name="Korb J."/>
            <person name="Zhang G."/>
            <person name="Liebig J."/>
        </authorList>
    </citation>
    <scope>NUCLEOTIDE SEQUENCE [LARGE SCALE GENOMIC DNA]</scope>
    <source>
        <tissue evidence="1">Whole organism</tissue>
    </source>
</reference>